<dbReference type="InterPro" id="IPR029046">
    <property type="entry name" value="LolA/LolB/LppX"/>
</dbReference>
<dbReference type="EMBL" id="NOZP01000073">
    <property type="protein sequence ID" value="OYD16068.1"/>
    <property type="molecule type" value="Genomic_DNA"/>
</dbReference>
<dbReference type="Proteomes" id="UP000215559">
    <property type="component" value="Unassembled WGS sequence"/>
</dbReference>
<name>A0A235BUR7_UNCW3</name>
<sequence>MNFIILAVLAQLTFPSPDSLIAAVDSAQQQITSMAGTITREITSLESPVTELYGKFYWHKQRYRLDFITPQECHVIFDGHRILINRPAEHEFTVKEIVHPLRASADLATPWFPSLQALKGDFAFGLVGHGEIEGCSVWVLEGTTPDTAKHPNRVMLWIDQILLQPLRVETYDGGTHPTSIYLIDSLAVFDSTRVPVKFRNWLGIGGDAVEVTTVLSGLRLNFPLPDDLFQIKLPQDGKN</sequence>
<proteinExistence type="predicted"/>
<reference evidence="2 3" key="1">
    <citation type="submission" date="2017-07" db="EMBL/GenBank/DDBJ databases">
        <title>Recovery of genomes from metagenomes via a dereplication, aggregation, and scoring strategy.</title>
        <authorList>
            <person name="Sieber C.M."/>
            <person name="Probst A.J."/>
            <person name="Sharrar A."/>
            <person name="Thomas B.C."/>
            <person name="Hess M."/>
            <person name="Tringe S.G."/>
            <person name="Banfield J.F."/>
        </authorList>
    </citation>
    <scope>NUCLEOTIDE SEQUENCE [LARGE SCALE GENOMIC DNA]</scope>
    <source>
        <strain evidence="2">JGI_Cruoil_03_51_56</strain>
    </source>
</reference>
<evidence type="ECO:0000313" key="3">
    <source>
        <dbReference type="Proteomes" id="UP000215559"/>
    </source>
</evidence>
<organism evidence="2 3">
    <name type="scientific">candidate division WOR-3 bacterium JGI_Cruoil_03_51_56</name>
    <dbReference type="NCBI Taxonomy" id="1973747"/>
    <lineage>
        <taxon>Bacteria</taxon>
        <taxon>Bacteria division WOR-3</taxon>
    </lineage>
</organism>
<accession>A0A235BUR7</accession>
<dbReference type="Gene3D" id="2.50.20.10">
    <property type="entry name" value="Lipoprotein localisation LolA/LolB/LppX"/>
    <property type="match status" value="1"/>
</dbReference>
<evidence type="ECO:0000313" key="1">
    <source>
        <dbReference type="EMBL" id="OYD15465.1"/>
    </source>
</evidence>
<comment type="caution">
    <text evidence="2">The sequence shown here is derived from an EMBL/GenBank/DDBJ whole genome shotgun (WGS) entry which is preliminary data.</text>
</comment>
<evidence type="ECO:0008006" key="4">
    <source>
        <dbReference type="Google" id="ProtNLM"/>
    </source>
</evidence>
<evidence type="ECO:0000313" key="2">
    <source>
        <dbReference type="EMBL" id="OYD16068.1"/>
    </source>
</evidence>
<protein>
    <recommendedName>
        <fullName evidence="4">Outer membrane lipoprotein carrier protein LolA</fullName>
    </recommendedName>
</protein>
<dbReference type="EMBL" id="NOZP01000100">
    <property type="protein sequence ID" value="OYD15465.1"/>
    <property type="molecule type" value="Genomic_DNA"/>
</dbReference>
<dbReference type="AlphaFoldDB" id="A0A235BUR7"/>
<gene>
    <name evidence="2" type="ORF">CH330_03810</name>
    <name evidence="1" type="ORF">CH330_05625</name>
</gene>
<dbReference type="SUPFAM" id="SSF89392">
    <property type="entry name" value="Prokaryotic lipoproteins and lipoprotein localization factors"/>
    <property type="match status" value="1"/>
</dbReference>